<accession>A0ABV5W3Y2</accession>
<feature type="region of interest" description="Disordered" evidence="1">
    <location>
        <begin position="400"/>
        <end position="442"/>
    </location>
</feature>
<dbReference type="Proteomes" id="UP001589619">
    <property type="component" value="Unassembled WGS sequence"/>
</dbReference>
<reference evidence="4 5" key="1">
    <citation type="submission" date="2024-09" db="EMBL/GenBank/DDBJ databases">
        <authorList>
            <person name="Sun Q."/>
            <person name="Mori K."/>
        </authorList>
    </citation>
    <scope>NUCLEOTIDE SEQUENCE [LARGE SCALE GENOMIC DNA]</scope>
    <source>
        <strain evidence="4 5">JCM 12520</strain>
    </source>
</reference>
<feature type="domain" description="FHA" evidence="3">
    <location>
        <begin position="508"/>
        <end position="558"/>
    </location>
</feature>
<keyword evidence="2" id="KW-0472">Membrane</keyword>
<dbReference type="Pfam" id="PF19909">
    <property type="entry name" value="DUF6382"/>
    <property type="match status" value="1"/>
</dbReference>
<feature type="compositionally biased region" description="Low complexity" evidence="1">
    <location>
        <begin position="231"/>
        <end position="241"/>
    </location>
</feature>
<feature type="transmembrane region" description="Helical" evidence="2">
    <location>
        <begin position="318"/>
        <end position="337"/>
    </location>
</feature>
<organism evidence="4 5">
    <name type="scientific">Paenibacillus hodogayensis</name>
    <dbReference type="NCBI Taxonomy" id="279208"/>
    <lineage>
        <taxon>Bacteria</taxon>
        <taxon>Bacillati</taxon>
        <taxon>Bacillota</taxon>
        <taxon>Bacilli</taxon>
        <taxon>Bacillales</taxon>
        <taxon>Paenibacillaceae</taxon>
        <taxon>Paenibacillus</taxon>
    </lineage>
</organism>
<dbReference type="InterPro" id="IPR050923">
    <property type="entry name" value="Cell_Proc_Reg/RNA_Proc"/>
</dbReference>
<dbReference type="EMBL" id="JBHMAG010000018">
    <property type="protein sequence ID" value="MFB9755259.1"/>
    <property type="molecule type" value="Genomic_DNA"/>
</dbReference>
<feature type="region of interest" description="Disordered" evidence="1">
    <location>
        <begin position="203"/>
        <end position="261"/>
    </location>
</feature>
<name>A0ABV5W3Y2_9BACL</name>
<feature type="transmembrane region" description="Helical" evidence="2">
    <location>
        <begin position="343"/>
        <end position="363"/>
    </location>
</feature>
<proteinExistence type="predicted"/>
<evidence type="ECO:0000259" key="3">
    <source>
        <dbReference type="PROSITE" id="PS50006"/>
    </source>
</evidence>
<dbReference type="SMART" id="SM00240">
    <property type="entry name" value="FHA"/>
    <property type="match status" value="1"/>
</dbReference>
<dbReference type="Pfam" id="PF00498">
    <property type="entry name" value="FHA"/>
    <property type="match status" value="1"/>
</dbReference>
<evidence type="ECO:0000256" key="1">
    <source>
        <dbReference type="SAM" id="MobiDB-lite"/>
    </source>
</evidence>
<dbReference type="InterPro" id="IPR008984">
    <property type="entry name" value="SMAD_FHA_dom_sf"/>
</dbReference>
<comment type="caution">
    <text evidence="4">The sequence shown here is derived from an EMBL/GenBank/DDBJ whole genome shotgun (WGS) entry which is preliminary data.</text>
</comment>
<dbReference type="PANTHER" id="PTHR23308">
    <property type="entry name" value="NUCLEAR INHIBITOR OF PROTEIN PHOSPHATASE-1"/>
    <property type="match status" value="1"/>
</dbReference>
<protein>
    <submittedName>
        <fullName evidence="4">DUF6382 domain-containing protein</fullName>
    </submittedName>
</protein>
<evidence type="ECO:0000313" key="4">
    <source>
        <dbReference type="EMBL" id="MFB9755259.1"/>
    </source>
</evidence>
<keyword evidence="5" id="KW-1185">Reference proteome</keyword>
<feature type="compositionally biased region" description="Low complexity" evidence="1">
    <location>
        <begin position="400"/>
        <end position="416"/>
    </location>
</feature>
<keyword evidence="2" id="KW-1133">Transmembrane helix</keyword>
<dbReference type="CDD" id="cd00060">
    <property type="entry name" value="FHA"/>
    <property type="match status" value="1"/>
</dbReference>
<dbReference type="PROSITE" id="PS50006">
    <property type="entry name" value="FHA_DOMAIN"/>
    <property type="match status" value="1"/>
</dbReference>
<evidence type="ECO:0000313" key="5">
    <source>
        <dbReference type="Proteomes" id="UP001589619"/>
    </source>
</evidence>
<keyword evidence="2" id="KW-0812">Transmembrane</keyword>
<gene>
    <name evidence="4" type="ORF">ACFFNY_27105</name>
</gene>
<dbReference type="RefSeq" id="WP_344907937.1">
    <property type="nucleotide sequence ID" value="NZ_BAAAYO010000006.1"/>
</dbReference>
<dbReference type="SUPFAM" id="SSF49879">
    <property type="entry name" value="SMAD/FHA domain"/>
    <property type="match status" value="1"/>
</dbReference>
<dbReference type="InterPro" id="IPR045962">
    <property type="entry name" value="DUF6382"/>
</dbReference>
<sequence>MNQSLYGFHYDFVRHRGTCLVLSGTKPLSFGQLERIELRMLEGDAIPGLLPFEAEEIDLNVRLRYDITGKRMLSQWMKTGKLTLASYYRLLLGCAGTIDDSQTYMLREDGYWLHDEFIFVGSDNDIAGDLSLLYVPVRDADNKPPVRVQFKELALRLSACIERIEGGGFTALMAALNRDRFEFRDIRSLLAGLLDPEASRESARYASGFEPEPVAATPAPPQREHEPSPFSAVSQRLSSSSRNEPADSPRPFSALPVSGSEEEARPVLPSWISSAKPLHSRMRSPDEEPGPEPWSGEGSTPAEVSAATAATPRTRKQAALGAGAAAALVLLIWSFYPPDAAEGFLSIWSGLTVLLLDALFVWLRLGPSLPLPSGLESLARSYKEMEEREMTGLTGLLSARPSVQPSAQPSAVAPAPRADRPKPWLPAGQEPALRRPEGQESVLPQPVESYGAASTTLLRQPDATVLLRPGTSRLSGQAEDGADGKRPPVLEVAKSGKAERLPLAGERFLIGRERDAVDYVEEAAGVSKLHLEIAREQSDYFAKDLGSKNGTLWNNEPMVPYKRYPLANGDTLQVIGTRFTFRLPESD</sequence>
<evidence type="ECO:0000256" key="2">
    <source>
        <dbReference type="SAM" id="Phobius"/>
    </source>
</evidence>
<dbReference type="InterPro" id="IPR000253">
    <property type="entry name" value="FHA_dom"/>
</dbReference>
<feature type="region of interest" description="Disordered" evidence="1">
    <location>
        <begin position="278"/>
        <end position="311"/>
    </location>
</feature>
<dbReference type="Gene3D" id="2.60.200.20">
    <property type="match status" value="1"/>
</dbReference>